<dbReference type="PANTHER" id="PTHR35908:SF1">
    <property type="entry name" value="CONSERVED PROTEIN"/>
    <property type="match status" value="1"/>
</dbReference>
<dbReference type="InterPro" id="IPR029068">
    <property type="entry name" value="Glyas_Bleomycin-R_OHBP_Dase"/>
</dbReference>
<proteinExistence type="predicted"/>
<reference evidence="2 3" key="1">
    <citation type="submission" date="2017-02" db="EMBL/GenBank/DDBJ databases">
        <title>Draft genome of Saccharomonospora sp. 154.</title>
        <authorList>
            <person name="Alonso-Carmona G.S."/>
            <person name="De La Haba R."/>
            <person name="Vera-Gargallo B."/>
            <person name="Sandoval-Trujillo A.H."/>
            <person name="Ramirez-Duran N."/>
            <person name="Ventosa A."/>
        </authorList>
    </citation>
    <scope>NUCLEOTIDE SEQUENCE [LARGE SCALE GENOMIC DNA]</scope>
    <source>
        <strain evidence="2 3">LRS4.154</strain>
    </source>
</reference>
<name>A0A1V9A196_SACPI</name>
<dbReference type="PROSITE" id="PS51819">
    <property type="entry name" value="VOC"/>
    <property type="match status" value="1"/>
</dbReference>
<dbReference type="EMBL" id="MWIH01000006">
    <property type="protein sequence ID" value="OQO90917.1"/>
    <property type="molecule type" value="Genomic_DNA"/>
</dbReference>
<feature type="domain" description="VOC" evidence="1">
    <location>
        <begin position="6"/>
        <end position="129"/>
    </location>
</feature>
<dbReference type="SUPFAM" id="SSF54593">
    <property type="entry name" value="Glyoxalase/Bleomycin resistance protein/Dihydroxybiphenyl dioxygenase"/>
    <property type="match status" value="1"/>
</dbReference>
<comment type="caution">
    <text evidence="2">The sequence shown here is derived from an EMBL/GenBank/DDBJ whole genome shotgun (WGS) entry which is preliminary data.</text>
</comment>
<dbReference type="InterPro" id="IPR037523">
    <property type="entry name" value="VOC_core"/>
</dbReference>
<dbReference type="AlphaFoldDB" id="A0A1V9A196"/>
<sequence>MSTSIRLDCVVLDCPDPERLARFYGALLGWVADEPEDDGNWVTLRDPARSGATGAPIALAFQRDPDFLAPTWPSPERAQMSHLDFLVTDRDSQGRRALELGATLLRDSPGASFTVYADPAGHPFCLCDHPA</sequence>
<dbReference type="InterPro" id="IPR041581">
    <property type="entry name" value="Glyoxalase_6"/>
</dbReference>
<dbReference type="Pfam" id="PF18029">
    <property type="entry name" value="Glyoxalase_6"/>
    <property type="match status" value="1"/>
</dbReference>
<dbReference type="PANTHER" id="PTHR35908">
    <property type="entry name" value="HYPOTHETICAL FUSION PROTEIN"/>
    <property type="match status" value="1"/>
</dbReference>
<dbReference type="Proteomes" id="UP000192591">
    <property type="component" value="Unassembled WGS sequence"/>
</dbReference>
<gene>
    <name evidence="2" type="ORF">B1813_15520</name>
</gene>
<dbReference type="Gene3D" id="3.10.180.10">
    <property type="entry name" value="2,3-Dihydroxybiphenyl 1,2-Dioxygenase, domain 1"/>
    <property type="match status" value="1"/>
</dbReference>
<accession>A0A1V9A196</accession>
<dbReference type="RefSeq" id="WP_081193101.1">
    <property type="nucleotide sequence ID" value="NZ_MWIH01000006.1"/>
</dbReference>
<evidence type="ECO:0000313" key="2">
    <source>
        <dbReference type="EMBL" id="OQO90917.1"/>
    </source>
</evidence>
<dbReference type="CDD" id="cd06587">
    <property type="entry name" value="VOC"/>
    <property type="match status" value="1"/>
</dbReference>
<evidence type="ECO:0000259" key="1">
    <source>
        <dbReference type="PROSITE" id="PS51819"/>
    </source>
</evidence>
<keyword evidence="3" id="KW-1185">Reference proteome</keyword>
<evidence type="ECO:0000313" key="3">
    <source>
        <dbReference type="Proteomes" id="UP000192591"/>
    </source>
</evidence>
<protein>
    <submittedName>
        <fullName evidence="2">Glyoxalase</fullName>
    </submittedName>
</protein>
<organism evidence="2 3">
    <name type="scientific">Saccharomonospora piscinae</name>
    <dbReference type="NCBI Taxonomy" id="687388"/>
    <lineage>
        <taxon>Bacteria</taxon>
        <taxon>Bacillati</taxon>
        <taxon>Actinomycetota</taxon>
        <taxon>Actinomycetes</taxon>
        <taxon>Pseudonocardiales</taxon>
        <taxon>Pseudonocardiaceae</taxon>
        <taxon>Saccharomonospora</taxon>
    </lineage>
</organism>
<dbReference type="STRING" id="1962155.B1813_15520"/>